<dbReference type="Proteomes" id="UP000075320">
    <property type="component" value="Unassembled WGS sequence"/>
</dbReference>
<keyword evidence="2" id="KW-0012">Acyltransferase</keyword>
<evidence type="ECO:0000256" key="3">
    <source>
        <dbReference type="ARBA" id="ARBA00038502"/>
    </source>
</evidence>
<dbReference type="InterPro" id="IPR016181">
    <property type="entry name" value="Acyl_CoA_acyltransferase"/>
</dbReference>
<evidence type="ECO:0000256" key="2">
    <source>
        <dbReference type="ARBA" id="ARBA00023315"/>
    </source>
</evidence>
<evidence type="ECO:0000259" key="4">
    <source>
        <dbReference type="PROSITE" id="PS51186"/>
    </source>
</evidence>
<name>A0A150WD30_BDEBC</name>
<dbReference type="PANTHER" id="PTHR43792:SF8">
    <property type="entry name" value="[RIBOSOMAL PROTEIN US5]-ALANINE N-ACETYLTRANSFERASE"/>
    <property type="match status" value="1"/>
</dbReference>
<dbReference type="GO" id="GO:0005737">
    <property type="term" value="C:cytoplasm"/>
    <property type="evidence" value="ECO:0007669"/>
    <property type="project" value="TreeGrafter"/>
</dbReference>
<dbReference type="Gene3D" id="3.40.630.30">
    <property type="match status" value="1"/>
</dbReference>
<sequence length="188" mass="22196">MISKRLPYLKITKRLIIRPLELHDYENWEQAYSCQRPVQNEWDTTNWKESELTLAKFKETLKNEKKLRAQDKYYNFGVFRKDDGVLIGQVALMDVSRGVFNNAYLGYRIFNNHWGQGYAQEACKAAIHIAFKNIKLHRIEAGIEPKNKRSIRVAKALGLRKEGLSKKRLLFNKKWVDLLLFAMTKEEF</sequence>
<dbReference type="AlphaFoldDB" id="A0A150WD30"/>
<organism evidence="5 6">
    <name type="scientific">Bdellovibrio bacteriovorus</name>
    <dbReference type="NCBI Taxonomy" id="959"/>
    <lineage>
        <taxon>Bacteria</taxon>
        <taxon>Pseudomonadati</taxon>
        <taxon>Bdellovibrionota</taxon>
        <taxon>Bdellovibrionia</taxon>
        <taxon>Bdellovibrionales</taxon>
        <taxon>Pseudobdellovibrionaceae</taxon>
        <taxon>Bdellovibrio</taxon>
    </lineage>
</organism>
<dbReference type="Pfam" id="PF13302">
    <property type="entry name" value="Acetyltransf_3"/>
    <property type="match status" value="1"/>
</dbReference>
<dbReference type="PANTHER" id="PTHR43792">
    <property type="entry name" value="GNAT FAMILY, PUTATIVE (AFU_ORTHOLOGUE AFUA_3G00765)-RELATED-RELATED"/>
    <property type="match status" value="1"/>
</dbReference>
<accession>A0A150WD30</accession>
<keyword evidence="6" id="KW-1185">Reference proteome</keyword>
<evidence type="ECO:0000256" key="1">
    <source>
        <dbReference type="ARBA" id="ARBA00022679"/>
    </source>
</evidence>
<comment type="similarity">
    <text evidence="3">Belongs to the acetyltransferase family. RimJ subfamily.</text>
</comment>
<dbReference type="InterPro" id="IPR000182">
    <property type="entry name" value="GNAT_dom"/>
</dbReference>
<gene>
    <name evidence="5" type="ORF">AZI86_18915</name>
</gene>
<dbReference type="PROSITE" id="PS51186">
    <property type="entry name" value="GNAT"/>
    <property type="match status" value="1"/>
</dbReference>
<reference evidence="5 6" key="1">
    <citation type="submission" date="2016-03" db="EMBL/GenBank/DDBJ databases">
        <authorList>
            <person name="Ploux O."/>
        </authorList>
    </citation>
    <scope>NUCLEOTIDE SEQUENCE [LARGE SCALE GENOMIC DNA]</scope>
    <source>
        <strain evidence="5 6">R0</strain>
    </source>
</reference>
<proteinExistence type="inferred from homology"/>
<keyword evidence="1 5" id="KW-0808">Transferase</keyword>
<feature type="domain" description="N-acetyltransferase" evidence="4">
    <location>
        <begin position="15"/>
        <end position="177"/>
    </location>
</feature>
<dbReference type="SUPFAM" id="SSF55729">
    <property type="entry name" value="Acyl-CoA N-acyltransferases (Nat)"/>
    <property type="match status" value="1"/>
</dbReference>
<dbReference type="OrthoDB" id="5294174at2"/>
<comment type="caution">
    <text evidence="5">The sequence shown here is derived from an EMBL/GenBank/DDBJ whole genome shotgun (WGS) entry which is preliminary data.</text>
</comment>
<protein>
    <submittedName>
        <fullName evidence="5">Ribosomal-protein-alanine acetyltransferase</fullName>
    </submittedName>
</protein>
<dbReference type="RefSeq" id="WP_061836879.1">
    <property type="nucleotide sequence ID" value="NZ_LUKE01000008.1"/>
</dbReference>
<dbReference type="InterPro" id="IPR051531">
    <property type="entry name" value="N-acetyltransferase"/>
</dbReference>
<evidence type="ECO:0000313" key="5">
    <source>
        <dbReference type="EMBL" id="KYG60984.1"/>
    </source>
</evidence>
<dbReference type="GO" id="GO:0008999">
    <property type="term" value="F:protein-N-terminal-alanine acetyltransferase activity"/>
    <property type="evidence" value="ECO:0007669"/>
    <property type="project" value="TreeGrafter"/>
</dbReference>
<evidence type="ECO:0000313" key="6">
    <source>
        <dbReference type="Proteomes" id="UP000075320"/>
    </source>
</evidence>
<dbReference type="EMBL" id="LUKE01000008">
    <property type="protein sequence ID" value="KYG60984.1"/>
    <property type="molecule type" value="Genomic_DNA"/>
</dbReference>